<comment type="subcellular location">
    <subcellularLocation>
        <location evidence="1">Cell membrane</location>
        <topology evidence="1">Multi-pass membrane protein</topology>
    </subcellularLocation>
</comment>
<dbReference type="GO" id="GO:0016765">
    <property type="term" value="F:transferase activity, transferring alkyl or aryl (other than methyl) groups"/>
    <property type="evidence" value="ECO:0007669"/>
    <property type="project" value="InterPro"/>
</dbReference>
<dbReference type="CDD" id="cd13956">
    <property type="entry name" value="PT_UbiA"/>
    <property type="match status" value="1"/>
</dbReference>
<evidence type="ECO:0000256" key="4">
    <source>
        <dbReference type="ARBA" id="ARBA00023136"/>
    </source>
</evidence>
<dbReference type="GO" id="GO:0005886">
    <property type="term" value="C:plasma membrane"/>
    <property type="evidence" value="ECO:0007669"/>
    <property type="project" value="UniProtKB-SubCell"/>
</dbReference>
<organism evidence="6 7">
    <name type="scientific">Natronorubrum texcoconense</name>
    <dbReference type="NCBI Taxonomy" id="1095776"/>
    <lineage>
        <taxon>Archaea</taxon>
        <taxon>Methanobacteriati</taxon>
        <taxon>Methanobacteriota</taxon>
        <taxon>Stenosarchaea group</taxon>
        <taxon>Halobacteria</taxon>
        <taxon>Halobacteriales</taxon>
        <taxon>Natrialbaceae</taxon>
        <taxon>Natronorubrum</taxon>
    </lineage>
</organism>
<feature type="transmembrane region" description="Helical" evidence="5">
    <location>
        <begin position="213"/>
        <end position="231"/>
    </location>
</feature>
<dbReference type="EMBL" id="FNFE01000005">
    <property type="protein sequence ID" value="SDK59779.1"/>
    <property type="molecule type" value="Genomic_DNA"/>
</dbReference>
<reference evidence="7" key="1">
    <citation type="submission" date="2016-10" db="EMBL/GenBank/DDBJ databases">
        <authorList>
            <person name="Varghese N."/>
            <person name="Submissions S."/>
        </authorList>
    </citation>
    <scope>NUCLEOTIDE SEQUENCE [LARGE SCALE GENOMIC DNA]</scope>
    <source>
        <strain evidence="7">B4,CECT 8067,JCM 17497</strain>
    </source>
</reference>
<keyword evidence="3 5" id="KW-1133">Transmembrane helix</keyword>
<keyword evidence="4 5" id="KW-0472">Membrane</keyword>
<evidence type="ECO:0000256" key="3">
    <source>
        <dbReference type="ARBA" id="ARBA00022989"/>
    </source>
</evidence>
<keyword evidence="2 5" id="KW-0812">Transmembrane</keyword>
<feature type="transmembrane region" description="Helical" evidence="5">
    <location>
        <begin position="91"/>
        <end position="108"/>
    </location>
</feature>
<evidence type="ECO:0000256" key="2">
    <source>
        <dbReference type="ARBA" id="ARBA00022692"/>
    </source>
</evidence>
<keyword evidence="7" id="KW-1185">Reference proteome</keyword>
<evidence type="ECO:0000313" key="6">
    <source>
        <dbReference type="EMBL" id="SDK59779.1"/>
    </source>
</evidence>
<feature type="transmembrane region" description="Helical" evidence="5">
    <location>
        <begin position="47"/>
        <end position="66"/>
    </location>
</feature>
<dbReference type="Pfam" id="PF01040">
    <property type="entry name" value="UbiA"/>
    <property type="match status" value="1"/>
</dbReference>
<dbReference type="STRING" id="1095776.SAMN04515672_3458"/>
<dbReference type="Proteomes" id="UP000198882">
    <property type="component" value="Unassembled WGS sequence"/>
</dbReference>
<evidence type="ECO:0000313" key="7">
    <source>
        <dbReference type="Proteomes" id="UP000198882"/>
    </source>
</evidence>
<dbReference type="AlphaFoldDB" id="A0A1G9D7B7"/>
<proteinExistence type="predicted"/>
<feature type="transmembrane region" description="Helical" evidence="5">
    <location>
        <begin position="262"/>
        <end position="283"/>
    </location>
</feature>
<accession>A0A1G9D7B7</accession>
<evidence type="ECO:0000256" key="1">
    <source>
        <dbReference type="ARBA" id="ARBA00004651"/>
    </source>
</evidence>
<dbReference type="OrthoDB" id="199516at2157"/>
<dbReference type="InterPro" id="IPR000537">
    <property type="entry name" value="UbiA_prenyltransferase"/>
</dbReference>
<feature type="transmembrane region" description="Helical" evidence="5">
    <location>
        <begin position="167"/>
        <end position="185"/>
    </location>
</feature>
<name>A0A1G9D7B7_9EURY</name>
<evidence type="ECO:0000256" key="5">
    <source>
        <dbReference type="SAM" id="Phobius"/>
    </source>
</evidence>
<sequence length="285" mass="30351">MSDPSVPSRTRLERRGHGLWVHVQPIFLVPGAAMSVFGTALATDISVSSGAIHAFAVCLAVYVAHLKDGYVDYYVRGEDERNPLEPREIRLAIAVATILFGLCLGLLWQFGGPIAAVATAPLLVLGYFHAPQLDTHPLTVTVDYPLGICLATVGGYATQTGTVSDTVLAVCLTLFLLLAAINIMLDRLDYDHDRRLAKRTLPVVLGPTRAQRIAWGLIGACLVVLLVSSLFGPLPTVAALAGAVPGAVTLACLVRPLDPNRLVALFIGVTYVFATMLFIAIRISG</sequence>
<feature type="transmembrane region" description="Helical" evidence="5">
    <location>
        <begin position="237"/>
        <end position="255"/>
    </location>
</feature>
<gene>
    <name evidence="6" type="ORF">SAMN04515672_3458</name>
</gene>
<feature type="transmembrane region" description="Helical" evidence="5">
    <location>
        <begin position="19"/>
        <end position="41"/>
    </location>
</feature>
<protein>
    <submittedName>
        <fullName evidence="6">4-hydroxybenzoate polyprenyltransferase</fullName>
    </submittedName>
</protein>
<keyword evidence="6" id="KW-0808">Transferase</keyword>